<dbReference type="Pfam" id="PF03466">
    <property type="entry name" value="LysR_substrate"/>
    <property type="match status" value="1"/>
</dbReference>
<sequence length="309" mass="32999">MDRDLLIHLPVVLAVARCGGFAPAAADLGMSPSAVSHAVRAVEDRLDTPLFARTTRSVALTEAGRAFIADIGPAFTEIGEAVERLRAARGRVTGVLRLNVPRVALQIAITPVLTELARRHPGLVVEIFSDDSLTDIVAGGFDAGVRLGGMIAQDMVALRLTPPFKAVLVAAPSYVEARGVPLTIGDLAAHNCIGFRLLTSGGLYAWELQEAGEDVAVSVGGSVRVTDPTYAKELALAGTGIAYVFEPLVRRELEEGRLHWLLPENAIEEPGLFLYYPQRTARAPKLRAFIETVRDVLGPTIPPTIVKSS</sequence>
<dbReference type="InterPro" id="IPR000847">
    <property type="entry name" value="LysR_HTH_N"/>
</dbReference>
<dbReference type="Gene3D" id="1.10.10.10">
    <property type="entry name" value="Winged helix-like DNA-binding domain superfamily/Winged helix DNA-binding domain"/>
    <property type="match status" value="1"/>
</dbReference>
<evidence type="ECO:0000256" key="1">
    <source>
        <dbReference type="ARBA" id="ARBA00009437"/>
    </source>
</evidence>
<keyword evidence="7" id="KW-1185">Reference proteome</keyword>
<keyword evidence="4" id="KW-0804">Transcription</keyword>
<dbReference type="PROSITE" id="PS50931">
    <property type="entry name" value="HTH_LYSR"/>
    <property type="match status" value="1"/>
</dbReference>
<gene>
    <name evidence="6" type="ORF">GCM10007874_44510</name>
</gene>
<evidence type="ECO:0000256" key="3">
    <source>
        <dbReference type="ARBA" id="ARBA00023125"/>
    </source>
</evidence>
<organism evidence="6 7">
    <name type="scientific">Labrys miyagiensis</name>
    <dbReference type="NCBI Taxonomy" id="346912"/>
    <lineage>
        <taxon>Bacteria</taxon>
        <taxon>Pseudomonadati</taxon>
        <taxon>Pseudomonadota</taxon>
        <taxon>Alphaproteobacteria</taxon>
        <taxon>Hyphomicrobiales</taxon>
        <taxon>Xanthobacteraceae</taxon>
        <taxon>Labrys</taxon>
    </lineage>
</organism>
<evidence type="ECO:0000313" key="7">
    <source>
        <dbReference type="Proteomes" id="UP001156882"/>
    </source>
</evidence>
<dbReference type="InterPro" id="IPR036388">
    <property type="entry name" value="WH-like_DNA-bd_sf"/>
</dbReference>
<comment type="caution">
    <text evidence="6">The sequence shown here is derived from an EMBL/GenBank/DDBJ whole genome shotgun (WGS) entry which is preliminary data.</text>
</comment>
<accession>A0ABQ6CRT9</accession>
<feature type="domain" description="HTH lysR-type" evidence="5">
    <location>
        <begin position="1"/>
        <end position="61"/>
    </location>
</feature>
<name>A0ABQ6CRT9_9HYPH</name>
<dbReference type="SUPFAM" id="SSF53850">
    <property type="entry name" value="Periplasmic binding protein-like II"/>
    <property type="match status" value="1"/>
</dbReference>
<comment type="similarity">
    <text evidence="1">Belongs to the LysR transcriptional regulatory family.</text>
</comment>
<evidence type="ECO:0000313" key="6">
    <source>
        <dbReference type="EMBL" id="GLS21434.1"/>
    </source>
</evidence>
<evidence type="ECO:0000256" key="2">
    <source>
        <dbReference type="ARBA" id="ARBA00023015"/>
    </source>
</evidence>
<dbReference type="PANTHER" id="PTHR30537:SF1">
    <property type="entry name" value="HTH-TYPE TRANSCRIPTIONAL REGULATOR PGRR"/>
    <property type="match status" value="1"/>
</dbReference>
<dbReference type="InterPro" id="IPR058163">
    <property type="entry name" value="LysR-type_TF_proteobact-type"/>
</dbReference>
<protein>
    <submittedName>
        <fullName evidence="6">LysR family transcriptional regulator</fullName>
    </submittedName>
</protein>
<dbReference type="Pfam" id="PF00126">
    <property type="entry name" value="HTH_1"/>
    <property type="match status" value="1"/>
</dbReference>
<dbReference type="SUPFAM" id="SSF46785">
    <property type="entry name" value="Winged helix' DNA-binding domain"/>
    <property type="match status" value="1"/>
</dbReference>
<dbReference type="InterPro" id="IPR036390">
    <property type="entry name" value="WH_DNA-bd_sf"/>
</dbReference>
<dbReference type="RefSeq" id="WP_284314472.1">
    <property type="nucleotide sequence ID" value="NZ_BSPC01000048.1"/>
</dbReference>
<dbReference type="Proteomes" id="UP001156882">
    <property type="component" value="Unassembled WGS sequence"/>
</dbReference>
<evidence type="ECO:0000256" key="4">
    <source>
        <dbReference type="ARBA" id="ARBA00023163"/>
    </source>
</evidence>
<dbReference type="PANTHER" id="PTHR30537">
    <property type="entry name" value="HTH-TYPE TRANSCRIPTIONAL REGULATOR"/>
    <property type="match status" value="1"/>
</dbReference>
<dbReference type="EMBL" id="BSPC01000048">
    <property type="protein sequence ID" value="GLS21434.1"/>
    <property type="molecule type" value="Genomic_DNA"/>
</dbReference>
<reference evidence="7" key="1">
    <citation type="journal article" date="2019" name="Int. J. Syst. Evol. Microbiol.">
        <title>The Global Catalogue of Microorganisms (GCM) 10K type strain sequencing project: providing services to taxonomists for standard genome sequencing and annotation.</title>
        <authorList>
            <consortium name="The Broad Institute Genomics Platform"/>
            <consortium name="The Broad Institute Genome Sequencing Center for Infectious Disease"/>
            <person name="Wu L."/>
            <person name="Ma J."/>
        </authorList>
    </citation>
    <scope>NUCLEOTIDE SEQUENCE [LARGE SCALE GENOMIC DNA]</scope>
    <source>
        <strain evidence="7">NBRC 101365</strain>
    </source>
</reference>
<proteinExistence type="inferred from homology"/>
<evidence type="ECO:0000259" key="5">
    <source>
        <dbReference type="PROSITE" id="PS50931"/>
    </source>
</evidence>
<keyword evidence="2" id="KW-0805">Transcription regulation</keyword>
<dbReference type="InterPro" id="IPR005119">
    <property type="entry name" value="LysR_subst-bd"/>
</dbReference>
<keyword evidence="3" id="KW-0238">DNA-binding</keyword>
<dbReference type="Gene3D" id="3.40.190.290">
    <property type="match status" value="1"/>
</dbReference>